<accession>A0A165G6N9</accession>
<name>A0A165G6N9_XYLHT</name>
<organism evidence="2 3">
    <name type="scientific">Xylona heveae (strain CBS 132557 / TC161)</name>
    <dbReference type="NCBI Taxonomy" id="1328760"/>
    <lineage>
        <taxon>Eukaryota</taxon>
        <taxon>Fungi</taxon>
        <taxon>Dikarya</taxon>
        <taxon>Ascomycota</taxon>
        <taxon>Pezizomycotina</taxon>
        <taxon>Xylonomycetes</taxon>
        <taxon>Xylonales</taxon>
        <taxon>Xylonaceae</taxon>
        <taxon>Xylona</taxon>
    </lineage>
</organism>
<evidence type="ECO:0000313" key="2">
    <source>
        <dbReference type="EMBL" id="KZF21801.1"/>
    </source>
</evidence>
<feature type="region of interest" description="Disordered" evidence="1">
    <location>
        <begin position="87"/>
        <end position="217"/>
    </location>
</feature>
<dbReference type="STRING" id="1328760.A0A165G6N9"/>
<feature type="compositionally biased region" description="Polar residues" evidence="1">
    <location>
        <begin position="1"/>
        <end position="14"/>
    </location>
</feature>
<sequence>MEAAQTATPENLSEASLFDDKSTESFSKEDEKGKDDGLVIEEVEEDSNNVDTSAEHIHPDHYEEVEEVIPSADESVRSVVDNNGIVGGLRKLSCDDDTESQSEQERRDHRRRKRGNTGLFKRSHSQSVGSSADVDVDALDDHDVRWSARRLRRRVRGPDERVMMSFEGIATPIMGEVEEPASESSKSRRRSLNSSSSDRSSPALSGAECAMELDSGS</sequence>
<dbReference type="InParanoid" id="A0A165G6N9"/>
<dbReference type="Proteomes" id="UP000076632">
    <property type="component" value="Unassembled WGS sequence"/>
</dbReference>
<dbReference type="RefSeq" id="XP_018187356.1">
    <property type="nucleotide sequence ID" value="XM_018329391.1"/>
</dbReference>
<feature type="compositionally biased region" description="Basic and acidic residues" evidence="1">
    <location>
        <begin position="18"/>
        <end position="37"/>
    </location>
</feature>
<dbReference type="EMBL" id="KV407460">
    <property type="protein sequence ID" value="KZF21801.1"/>
    <property type="molecule type" value="Genomic_DNA"/>
</dbReference>
<feature type="compositionally biased region" description="Low complexity" evidence="1">
    <location>
        <begin position="192"/>
        <end position="201"/>
    </location>
</feature>
<dbReference type="GeneID" id="28894528"/>
<feature type="compositionally biased region" description="Acidic residues" evidence="1">
    <location>
        <begin position="38"/>
        <end position="48"/>
    </location>
</feature>
<keyword evidence="3" id="KW-1185">Reference proteome</keyword>
<proteinExistence type="predicted"/>
<feature type="region of interest" description="Disordered" evidence="1">
    <location>
        <begin position="1"/>
        <end position="60"/>
    </location>
</feature>
<dbReference type="AlphaFoldDB" id="A0A165G6N9"/>
<gene>
    <name evidence="2" type="ORF">L228DRAFT_160259</name>
</gene>
<protein>
    <submittedName>
        <fullName evidence="2">Uncharacterized protein</fullName>
    </submittedName>
</protein>
<reference evidence="2 3" key="1">
    <citation type="journal article" date="2016" name="Fungal Biol.">
        <title>The genome of Xylona heveae provides a window into fungal endophytism.</title>
        <authorList>
            <person name="Gazis R."/>
            <person name="Kuo A."/>
            <person name="Riley R."/>
            <person name="LaButti K."/>
            <person name="Lipzen A."/>
            <person name="Lin J."/>
            <person name="Amirebrahimi M."/>
            <person name="Hesse C.N."/>
            <person name="Spatafora J.W."/>
            <person name="Henrissat B."/>
            <person name="Hainaut M."/>
            <person name="Grigoriev I.V."/>
            <person name="Hibbett D.S."/>
        </authorList>
    </citation>
    <scope>NUCLEOTIDE SEQUENCE [LARGE SCALE GENOMIC DNA]</scope>
    <source>
        <strain evidence="2 3">TC161</strain>
    </source>
</reference>
<evidence type="ECO:0000256" key="1">
    <source>
        <dbReference type="SAM" id="MobiDB-lite"/>
    </source>
</evidence>
<evidence type="ECO:0000313" key="3">
    <source>
        <dbReference type="Proteomes" id="UP000076632"/>
    </source>
</evidence>